<dbReference type="Pfam" id="PF18917">
    <property type="entry name" value="LiaI-LiaF-like_TM1"/>
    <property type="match status" value="1"/>
</dbReference>
<name>A0ABT2T3V2_9FIRM</name>
<comment type="caution">
    <text evidence="3">The sequence shown here is derived from an EMBL/GenBank/DDBJ whole genome shotgun (WGS) entry which is preliminary data.</text>
</comment>
<organism evidence="3 4">
    <name type="scientific">Suilimivivens aceti</name>
    <dbReference type="NCBI Taxonomy" id="2981774"/>
    <lineage>
        <taxon>Bacteria</taxon>
        <taxon>Bacillati</taxon>
        <taxon>Bacillota</taxon>
        <taxon>Clostridia</taxon>
        <taxon>Lachnospirales</taxon>
        <taxon>Lachnospiraceae</taxon>
        <taxon>Suilimivivens</taxon>
    </lineage>
</organism>
<dbReference type="RefSeq" id="WP_262575026.1">
    <property type="nucleotide sequence ID" value="NZ_JAOQKJ010000008.1"/>
</dbReference>
<evidence type="ECO:0000259" key="2">
    <source>
        <dbReference type="Pfam" id="PF18917"/>
    </source>
</evidence>
<feature type="transmembrane region" description="Helical" evidence="1">
    <location>
        <begin position="12"/>
        <end position="36"/>
    </location>
</feature>
<accession>A0ABT2T3V2</accession>
<feature type="transmembrane region" description="Helical" evidence="1">
    <location>
        <begin position="81"/>
        <end position="103"/>
    </location>
</feature>
<keyword evidence="4" id="KW-1185">Reference proteome</keyword>
<dbReference type="InterPro" id="IPR043726">
    <property type="entry name" value="LiaI-LiaF-like_TM1"/>
</dbReference>
<keyword evidence="1" id="KW-0812">Transmembrane</keyword>
<dbReference type="Proteomes" id="UP001652432">
    <property type="component" value="Unassembled WGS sequence"/>
</dbReference>
<evidence type="ECO:0000313" key="3">
    <source>
        <dbReference type="EMBL" id="MCU6744908.1"/>
    </source>
</evidence>
<protein>
    <submittedName>
        <fullName evidence="3">DUF5668 domain-containing protein</fullName>
    </submittedName>
</protein>
<evidence type="ECO:0000313" key="4">
    <source>
        <dbReference type="Proteomes" id="UP001652432"/>
    </source>
</evidence>
<gene>
    <name evidence="3" type="ORF">OCV77_10425</name>
</gene>
<keyword evidence="1" id="KW-0472">Membrane</keyword>
<dbReference type="EMBL" id="JAOQKJ010000008">
    <property type="protein sequence ID" value="MCU6744908.1"/>
    <property type="molecule type" value="Genomic_DNA"/>
</dbReference>
<keyword evidence="1" id="KW-1133">Transmembrane helix</keyword>
<evidence type="ECO:0000256" key="1">
    <source>
        <dbReference type="SAM" id="Phobius"/>
    </source>
</evidence>
<sequence>MGRKTVYIHRVGTITAGITLVLTGVLFLGRLFFPFFDPYEVIRFWPVLLIMLGIEVLLASSGKTCRVMNEEGGMEEQQKMVYDFPAILLMIMVACFSMCMGILERVQLW</sequence>
<reference evidence="3 4" key="1">
    <citation type="journal article" date="2021" name="ISME Commun">
        <title>Automated analysis of genomic sequences facilitates high-throughput and comprehensive description of bacteria.</title>
        <authorList>
            <person name="Hitch T.C.A."/>
        </authorList>
    </citation>
    <scope>NUCLEOTIDE SEQUENCE [LARGE SCALE GENOMIC DNA]</scope>
    <source>
        <strain evidence="3 4">Sanger_18</strain>
    </source>
</reference>
<feature type="transmembrane region" description="Helical" evidence="1">
    <location>
        <begin position="42"/>
        <end position="60"/>
    </location>
</feature>
<proteinExistence type="predicted"/>
<feature type="domain" description="LiaI-LiaF-like transmembrane region" evidence="2">
    <location>
        <begin position="14"/>
        <end position="57"/>
    </location>
</feature>